<accession>A0ABU4EVX9</accession>
<name>A0ABU4EVX9_WILMA</name>
<organism evidence="1 2">
    <name type="scientific">Williamsia marianensis</name>
    <dbReference type="NCBI Taxonomy" id="85044"/>
    <lineage>
        <taxon>Bacteria</taxon>
        <taxon>Bacillati</taxon>
        <taxon>Actinomycetota</taxon>
        <taxon>Actinomycetes</taxon>
        <taxon>Mycobacteriales</taxon>
        <taxon>Nocardiaceae</taxon>
        <taxon>Williamsia</taxon>
    </lineage>
</organism>
<sequence>MAWVESGHGLQPYWRIGSTRLRSNKIDDNRNAYSREQWRRIYARWGGLVQREAAKIRPGTRVDNVFELTRIMRCPGSINWKDPNNPVPVATHLADADPLSLRVHPARLTKALADVAPIAAVGPLSIKTPTNWLQAVEWIESQPGGDFDLAELRRLGPDRAMLEHVDPRVVGKLFTDATDNAHSVLLRRVQHVVLLSHEGRAGLVLALKTIEAVYLTIMRLRAAGRLPGEARAEAVARSEYRRAVVGAVAVARARHRPVSPMRDAAGEIVLNLRTQPGKRAG</sequence>
<dbReference type="RefSeq" id="WP_317713866.1">
    <property type="nucleotide sequence ID" value="NZ_JAWLUM010000003.1"/>
</dbReference>
<evidence type="ECO:0000313" key="2">
    <source>
        <dbReference type="Proteomes" id="UP001185792"/>
    </source>
</evidence>
<gene>
    <name evidence="1" type="ORF">R4198_17030</name>
</gene>
<dbReference type="Proteomes" id="UP001185792">
    <property type="component" value="Unassembled WGS sequence"/>
</dbReference>
<comment type="caution">
    <text evidence="1">The sequence shown here is derived from an EMBL/GenBank/DDBJ whole genome shotgun (WGS) entry which is preliminary data.</text>
</comment>
<evidence type="ECO:0000313" key="1">
    <source>
        <dbReference type="EMBL" id="MDV7135407.1"/>
    </source>
</evidence>
<proteinExistence type="predicted"/>
<dbReference type="EMBL" id="JAWLUM010000003">
    <property type="protein sequence ID" value="MDV7135407.1"/>
    <property type="molecule type" value="Genomic_DNA"/>
</dbReference>
<protein>
    <submittedName>
        <fullName evidence="1">Uncharacterized protein</fullName>
    </submittedName>
</protein>
<keyword evidence="2" id="KW-1185">Reference proteome</keyword>
<reference evidence="1 2" key="1">
    <citation type="submission" date="2023-10" db="EMBL/GenBank/DDBJ databases">
        <title>Development of a sustainable strategy for remediation of hydrocarbon-contaminated territories based on the waste exchange concept.</title>
        <authorList>
            <person name="Krivoruchko A."/>
        </authorList>
    </citation>
    <scope>NUCLEOTIDE SEQUENCE [LARGE SCALE GENOMIC DNA]</scope>
    <source>
        <strain evidence="1 2">IEGM 1236</strain>
    </source>
</reference>